<organism evidence="12 13">
    <name type="scientific">Cordyceps confragosa</name>
    <name type="common">Lecanicillium lecanii</name>
    <dbReference type="NCBI Taxonomy" id="2714763"/>
    <lineage>
        <taxon>Eukaryota</taxon>
        <taxon>Fungi</taxon>
        <taxon>Dikarya</taxon>
        <taxon>Ascomycota</taxon>
        <taxon>Pezizomycotina</taxon>
        <taxon>Sordariomycetes</taxon>
        <taxon>Hypocreomycetidae</taxon>
        <taxon>Hypocreales</taxon>
        <taxon>Cordycipitaceae</taxon>
        <taxon>Akanthomyces</taxon>
    </lineage>
</organism>
<evidence type="ECO:0000259" key="11">
    <source>
        <dbReference type="PROSITE" id="PS52012"/>
    </source>
</evidence>
<evidence type="ECO:0000256" key="3">
    <source>
        <dbReference type="ARBA" id="ARBA00010031"/>
    </source>
</evidence>
<evidence type="ECO:0000256" key="9">
    <source>
        <dbReference type="PROSITE-ProRule" id="PRU01356"/>
    </source>
</evidence>
<keyword evidence="7 9" id="KW-1015">Disulfide bond</keyword>
<proteinExistence type="inferred from homology"/>
<dbReference type="OrthoDB" id="3767534at2759"/>
<evidence type="ECO:0000256" key="1">
    <source>
        <dbReference type="ARBA" id="ARBA00004589"/>
    </source>
</evidence>
<keyword evidence="9" id="KW-0349">Heme</keyword>
<sequence>MKFTVAAPLFLAALAAADSSVNHDHHGNVLVDPRHCHLRCVRHTANLALCADLTMCRCRGGWNTDWFEEAMRCVDRQACPEPPKPFNSTGLVRADMKNMCANFKNKTGKGAAHVPVNGTAPVLPVNGTAPAVPGNNTAPALPKIDNMPECALPCIGAAIAKATNCTVTDTPCLCANGKKIATAGQGCVLKKCGIKKTMRQVIPAGKAMCKVK</sequence>
<dbReference type="Proteomes" id="UP000243081">
    <property type="component" value="Unassembled WGS sequence"/>
</dbReference>
<dbReference type="GO" id="GO:0005576">
    <property type="term" value="C:extracellular region"/>
    <property type="evidence" value="ECO:0007669"/>
    <property type="project" value="UniProtKB-SubCell"/>
</dbReference>
<keyword evidence="8" id="KW-0449">Lipoprotein</keyword>
<gene>
    <name evidence="12" type="ORF">LLEC1_07964</name>
</gene>
<keyword evidence="9" id="KW-0408">Iron</keyword>
<accession>A0A179IHE3</accession>
<dbReference type="EMBL" id="LUKN01001032">
    <property type="protein sequence ID" value="OAR01703.1"/>
    <property type="molecule type" value="Genomic_DNA"/>
</dbReference>
<keyword evidence="5" id="KW-0336">GPI-anchor</keyword>
<dbReference type="PROSITE" id="PS52012">
    <property type="entry name" value="CFEM"/>
    <property type="match status" value="1"/>
</dbReference>
<dbReference type="InterPro" id="IPR008427">
    <property type="entry name" value="Extracellular_membr_CFEM_dom"/>
</dbReference>
<feature type="signal peptide" evidence="10">
    <location>
        <begin position="1"/>
        <end position="17"/>
    </location>
</feature>
<keyword evidence="5" id="KW-0472">Membrane</keyword>
<dbReference type="Pfam" id="PF05730">
    <property type="entry name" value="CFEM"/>
    <property type="match status" value="1"/>
</dbReference>
<evidence type="ECO:0000256" key="5">
    <source>
        <dbReference type="ARBA" id="ARBA00022622"/>
    </source>
</evidence>
<evidence type="ECO:0000256" key="6">
    <source>
        <dbReference type="ARBA" id="ARBA00022729"/>
    </source>
</evidence>
<dbReference type="SMART" id="SM00747">
    <property type="entry name" value="CFEM"/>
    <property type="match status" value="1"/>
</dbReference>
<protein>
    <recommendedName>
        <fullName evidence="11">CFEM domain-containing protein</fullName>
    </recommendedName>
</protein>
<evidence type="ECO:0000313" key="13">
    <source>
        <dbReference type="Proteomes" id="UP000243081"/>
    </source>
</evidence>
<keyword evidence="13" id="KW-1185">Reference proteome</keyword>
<comment type="subcellular location">
    <subcellularLocation>
        <location evidence="1">Membrane</location>
        <topology evidence="1">Lipid-anchor</topology>
        <topology evidence="1">GPI-anchor</topology>
    </subcellularLocation>
    <subcellularLocation>
        <location evidence="2">Secreted</location>
    </subcellularLocation>
</comment>
<feature type="binding site" description="axial binding residue" evidence="9">
    <location>
        <position position="169"/>
    </location>
    <ligand>
        <name>heme</name>
        <dbReference type="ChEBI" id="CHEBI:30413"/>
    </ligand>
    <ligandPart>
        <name>Fe</name>
        <dbReference type="ChEBI" id="CHEBI:18248"/>
    </ligandPart>
</feature>
<dbReference type="GO" id="GO:0046872">
    <property type="term" value="F:metal ion binding"/>
    <property type="evidence" value="ECO:0007669"/>
    <property type="project" value="UniProtKB-UniRule"/>
</dbReference>
<dbReference type="AlphaFoldDB" id="A0A179IHE3"/>
<comment type="caution">
    <text evidence="9">Lacks conserved residue(s) required for the propagation of feature annotation.</text>
</comment>
<keyword evidence="6 10" id="KW-0732">Signal</keyword>
<feature type="domain" description="CFEM" evidence="11">
    <location>
        <begin position="122"/>
        <end position="212"/>
    </location>
</feature>
<feature type="chain" id="PRO_5008104428" description="CFEM domain-containing protein" evidence="10">
    <location>
        <begin position="18"/>
        <end position="212"/>
    </location>
</feature>
<comment type="caution">
    <text evidence="12">The sequence shown here is derived from an EMBL/GenBank/DDBJ whole genome shotgun (WGS) entry which is preliminary data.</text>
</comment>
<keyword evidence="5" id="KW-0325">Glycoprotein</keyword>
<evidence type="ECO:0000256" key="7">
    <source>
        <dbReference type="ARBA" id="ARBA00023157"/>
    </source>
</evidence>
<keyword evidence="9" id="KW-0479">Metal-binding</keyword>
<evidence type="ECO:0000256" key="4">
    <source>
        <dbReference type="ARBA" id="ARBA00022525"/>
    </source>
</evidence>
<evidence type="ECO:0000256" key="10">
    <source>
        <dbReference type="SAM" id="SignalP"/>
    </source>
</evidence>
<dbReference type="GO" id="GO:0098552">
    <property type="term" value="C:side of membrane"/>
    <property type="evidence" value="ECO:0007669"/>
    <property type="project" value="UniProtKB-KW"/>
</dbReference>
<evidence type="ECO:0000313" key="12">
    <source>
        <dbReference type="EMBL" id="OAR01703.1"/>
    </source>
</evidence>
<feature type="disulfide bond" evidence="9">
    <location>
        <begin position="165"/>
        <end position="172"/>
    </location>
</feature>
<evidence type="ECO:0000256" key="8">
    <source>
        <dbReference type="ARBA" id="ARBA00023288"/>
    </source>
</evidence>
<comment type="similarity">
    <text evidence="3">Belongs to the RBT5 family.</text>
</comment>
<keyword evidence="4" id="KW-0964">Secreted</keyword>
<name>A0A179IHE3_CORDF</name>
<reference evidence="12 13" key="1">
    <citation type="submission" date="2016-03" db="EMBL/GenBank/DDBJ databases">
        <title>Fine-scale spatial genetic structure of a fungal parasite of coffee scale insects.</title>
        <authorList>
            <person name="Jackson D."/>
            <person name="Zemenick K.A."/>
            <person name="Malloure B."/>
            <person name="Quandt C.A."/>
            <person name="James T.Y."/>
        </authorList>
    </citation>
    <scope>NUCLEOTIDE SEQUENCE [LARGE SCALE GENOMIC DNA]</scope>
    <source>
        <strain evidence="12 13">UM487</strain>
    </source>
</reference>
<evidence type="ECO:0000256" key="2">
    <source>
        <dbReference type="ARBA" id="ARBA00004613"/>
    </source>
</evidence>